<dbReference type="EMBL" id="RKLR01000005">
    <property type="protein sequence ID" value="MBX0324239.1"/>
    <property type="molecule type" value="Genomic_DNA"/>
</dbReference>
<dbReference type="InterPro" id="IPR002762">
    <property type="entry name" value="CbiX-like"/>
</dbReference>
<dbReference type="AlphaFoldDB" id="A0AAW4PVV1"/>
<proteinExistence type="predicted"/>
<dbReference type="Proteomes" id="UP001430377">
    <property type="component" value="Unassembled WGS sequence"/>
</dbReference>
<keyword evidence="2" id="KW-0456">Lyase</keyword>
<dbReference type="RefSeq" id="WP_220619196.1">
    <property type="nucleotide sequence ID" value="NZ_RKLR01000005.1"/>
</dbReference>
<keyword evidence="1" id="KW-0479">Metal-binding</keyword>
<evidence type="ECO:0000256" key="1">
    <source>
        <dbReference type="ARBA" id="ARBA00022723"/>
    </source>
</evidence>
<dbReference type="GO" id="GO:0046872">
    <property type="term" value="F:metal ion binding"/>
    <property type="evidence" value="ECO:0007669"/>
    <property type="project" value="UniProtKB-KW"/>
</dbReference>
<evidence type="ECO:0000256" key="2">
    <source>
        <dbReference type="ARBA" id="ARBA00023239"/>
    </source>
</evidence>
<dbReference type="Gene3D" id="3.40.50.1400">
    <property type="match status" value="2"/>
</dbReference>
<evidence type="ECO:0000313" key="3">
    <source>
        <dbReference type="EMBL" id="MBX0324239.1"/>
    </source>
</evidence>
<keyword evidence="4" id="KW-1185">Reference proteome</keyword>
<sequence>MPHDTLLLIGRETARATTAFETHARRLRDRALVDDVRLLTYGEEPRRTLTEAVADLDTDRVVAVPLTVAHDHVTLQTVPTLLRDADATVRYCEPVGRNALVTAAVEARAAAAAPTDAGTSVALVAAGSSRRPYQRQVTEYHAERLRRRSSFGEVVPCYLRQNPTVECVRYNLTGDHAVAVPLFLTECPATTDHVPEKLQLDRGGLAYAAPLGDHEHVTEAIVSTVETERALDTGPTPQTFEETLTATARAMATDGEGR</sequence>
<name>A0AAW4PVV1_9EURY</name>
<accession>A0AAW4PVV1</accession>
<comment type="caution">
    <text evidence="3">The sequence shown here is derived from an EMBL/GenBank/DDBJ whole genome shotgun (WGS) entry which is preliminary data.</text>
</comment>
<dbReference type="CDD" id="cd03416">
    <property type="entry name" value="CbiX_SirB_N"/>
    <property type="match status" value="1"/>
</dbReference>
<gene>
    <name evidence="3" type="ORF">EGH21_14465</name>
</gene>
<organism evidence="3 4">
    <name type="scientific">Haloarcula rubra</name>
    <dbReference type="NCBI Taxonomy" id="2487747"/>
    <lineage>
        <taxon>Archaea</taxon>
        <taxon>Methanobacteriati</taxon>
        <taxon>Methanobacteriota</taxon>
        <taxon>Stenosarchaea group</taxon>
        <taxon>Halobacteria</taxon>
        <taxon>Halobacteriales</taxon>
        <taxon>Haloarculaceae</taxon>
        <taxon>Haloarcula</taxon>
    </lineage>
</organism>
<evidence type="ECO:0000313" key="4">
    <source>
        <dbReference type="Proteomes" id="UP001430377"/>
    </source>
</evidence>
<reference evidence="3 4" key="1">
    <citation type="submission" date="2021-06" db="EMBL/GenBank/DDBJ databases">
        <title>Halomicroarcula sp. a new haloarchaeum isolated from saline soil.</title>
        <authorList>
            <person name="Duran-Viseras A."/>
            <person name="Sanchez-Porro C."/>
            <person name="Ventosa A."/>
        </authorList>
    </citation>
    <scope>NUCLEOTIDE SEQUENCE [LARGE SCALE GENOMIC DNA]</scope>
    <source>
        <strain evidence="3 4">F13</strain>
    </source>
</reference>
<protein>
    <submittedName>
        <fullName evidence="3">Sirohydrochlorin chelatase</fullName>
    </submittedName>
</protein>
<dbReference type="SUPFAM" id="SSF53800">
    <property type="entry name" value="Chelatase"/>
    <property type="match status" value="2"/>
</dbReference>
<dbReference type="Pfam" id="PF01903">
    <property type="entry name" value="CbiX"/>
    <property type="match status" value="1"/>
</dbReference>
<dbReference type="GO" id="GO:0016829">
    <property type="term" value="F:lyase activity"/>
    <property type="evidence" value="ECO:0007669"/>
    <property type="project" value="UniProtKB-KW"/>
</dbReference>